<feature type="domain" description="RNA polymerase sigma-70 region 2" evidence="6">
    <location>
        <begin position="2"/>
        <end position="60"/>
    </location>
</feature>
<evidence type="ECO:0000256" key="4">
    <source>
        <dbReference type="ARBA" id="ARBA00023125"/>
    </source>
</evidence>
<proteinExistence type="inferred from homology"/>
<evidence type="ECO:0000256" key="5">
    <source>
        <dbReference type="ARBA" id="ARBA00023163"/>
    </source>
</evidence>
<evidence type="ECO:0000259" key="6">
    <source>
        <dbReference type="Pfam" id="PF04542"/>
    </source>
</evidence>
<dbReference type="Gene3D" id="1.10.1740.10">
    <property type="match status" value="1"/>
</dbReference>
<evidence type="ECO:0000256" key="1">
    <source>
        <dbReference type="ARBA" id="ARBA00010641"/>
    </source>
</evidence>
<dbReference type="EMBL" id="UINC01001608">
    <property type="protein sequence ID" value="SUZ84816.1"/>
    <property type="molecule type" value="Genomic_DNA"/>
</dbReference>
<dbReference type="InterPro" id="IPR013249">
    <property type="entry name" value="RNA_pol_sigma70_r4_t2"/>
</dbReference>
<dbReference type="Pfam" id="PF04542">
    <property type="entry name" value="Sigma70_r2"/>
    <property type="match status" value="1"/>
</dbReference>
<dbReference type="InterPro" id="IPR039425">
    <property type="entry name" value="RNA_pol_sigma-70-like"/>
</dbReference>
<dbReference type="InterPro" id="IPR013324">
    <property type="entry name" value="RNA_pol_sigma_r3/r4-like"/>
</dbReference>
<reference evidence="8" key="1">
    <citation type="submission" date="2018-05" db="EMBL/GenBank/DDBJ databases">
        <authorList>
            <person name="Lanie J.A."/>
            <person name="Ng W.-L."/>
            <person name="Kazmierczak K.M."/>
            <person name="Andrzejewski T.M."/>
            <person name="Davidsen T.M."/>
            <person name="Wayne K.J."/>
            <person name="Tettelin H."/>
            <person name="Glass J.I."/>
            <person name="Rusch D."/>
            <person name="Podicherti R."/>
            <person name="Tsui H.-C.T."/>
            <person name="Winkler M.E."/>
        </authorList>
    </citation>
    <scope>NUCLEOTIDE SEQUENCE</scope>
</reference>
<keyword evidence="5" id="KW-0804">Transcription</keyword>
<dbReference type="InterPro" id="IPR014284">
    <property type="entry name" value="RNA_pol_sigma-70_dom"/>
</dbReference>
<feature type="domain" description="RNA polymerase sigma factor 70 region 4 type 2" evidence="7">
    <location>
        <begin position="97"/>
        <end position="147"/>
    </location>
</feature>
<dbReference type="InterPro" id="IPR007627">
    <property type="entry name" value="RNA_pol_sigma70_r2"/>
</dbReference>
<keyword evidence="2" id="KW-0805">Transcription regulation</keyword>
<dbReference type="PANTHER" id="PTHR43133:SF8">
    <property type="entry name" value="RNA POLYMERASE SIGMA FACTOR HI_1459-RELATED"/>
    <property type="match status" value="1"/>
</dbReference>
<evidence type="ECO:0000256" key="2">
    <source>
        <dbReference type="ARBA" id="ARBA00023015"/>
    </source>
</evidence>
<keyword evidence="4" id="KW-0238">DNA-binding</keyword>
<protein>
    <recommendedName>
        <fullName evidence="9">RNA polymerase subunit sigma-24</fullName>
    </recommendedName>
</protein>
<name>A0A381QZE1_9ZZZZ</name>
<gene>
    <name evidence="8" type="ORF">METZ01_LOCUS37670</name>
</gene>
<dbReference type="Gene3D" id="1.10.10.10">
    <property type="entry name" value="Winged helix-like DNA-binding domain superfamily/Winged helix DNA-binding domain"/>
    <property type="match status" value="1"/>
</dbReference>
<dbReference type="AlphaFoldDB" id="A0A381QZE1"/>
<evidence type="ECO:0000313" key="8">
    <source>
        <dbReference type="EMBL" id="SUZ84816.1"/>
    </source>
</evidence>
<dbReference type="InterPro" id="IPR036388">
    <property type="entry name" value="WH-like_DNA-bd_sf"/>
</dbReference>
<dbReference type="GO" id="GO:0003677">
    <property type="term" value="F:DNA binding"/>
    <property type="evidence" value="ECO:0007669"/>
    <property type="project" value="UniProtKB-KW"/>
</dbReference>
<dbReference type="GO" id="GO:0006352">
    <property type="term" value="P:DNA-templated transcription initiation"/>
    <property type="evidence" value="ECO:0007669"/>
    <property type="project" value="InterPro"/>
</dbReference>
<evidence type="ECO:0000256" key="3">
    <source>
        <dbReference type="ARBA" id="ARBA00023082"/>
    </source>
</evidence>
<dbReference type="SUPFAM" id="SSF88946">
    <property type="entry name" value="Sigma2 domain of RNA polymerase sigma factors"/>
    <property type="match status" value="1"/>
</dbReference>
<evidence type="ECO:0008006" key="9">
    <source>
        <dbReference type="Google" id="ProtNLM"/>
    </source>
</evidence>
<dbReference type="Pfam" id="PF08281">
    <property type="entry name" value="Sigma70_r4_2"/>
    <property type="match status" value="1"/>
</dbReference>
<dbReference type="NCBIfam" id="TIGR02937">
    <property type="entry name" value="sigma70-ECF"/>
    <property type="match status" value="1"/>
</dbReference>
<comment type="similarity">
    <text evidence="1">Belongs to the sigma-70 factor family. ECF subfamily.</text>
</comment>
<evidence type="ECO:0000259" key="7">
    <source>
        <dbReference type="Pfam" id="PF08281"/>
    </source>
</evidence>
<dbReference type="CDD" id="cd06171">
    <property type="entry name" value="Sigma70_r4"/>
    <property type="match status" value="1"/>
</dbReference>
<keyword evidence="3" id="KW-0731">Sigma factor</keyword>
<dbReference type="PANTHER" id="PTHR43133">
    <property type="entry name" value="RNA POLYMERASE ECF-TYPE SIGMA FACTO"/>
    <property type="match status" value="1"/>
</dbReference>
<accession>A0A381QZE1</accession>
<sequence>MNFVFQFLGDTEQSEDVVQDTMLKLYEKKHYYREIAKFSTWIYTIARNLANTELRKRKRRKVTVLSQMTRDEREYELPAVQPETGQEVESEYAAKRIQIAIHALPEHFKTVIILRDIQELSYEDISSIVGVPLGTVKSRINRARLQLQADLKDLR</sequence>
<dbReference type="GO" id="GO:0016987">
    <property type="term" value="F:sigma factor activity"/>
    <property type="evidence" value="ECO:0007669"/>
    <property type="project" value="UniProtKB-KW"/>
</dbReference>
<dbReference type="SUPFAM" id="SSF88659">
    <property type="entry name" value="Sigma3 and sigma4 domains of RNA polymerase sigma factors"/>
    <property type="match status" value="1"/>
</dbReference>
<dbReference type="InterPro" id="IPR013325">
    <property type="entry name" value="RNA_pol_sigma_r2"/>
</dbReference>
<organism evidence="8">
    <name type="scientific">marine metagenome</name>
    <dbReference type="NCBI Taxonomy" id="408172"/>
    <lineage>
        <taxon>unclassified sequences</taxon>
        <taxon>metagenomes</taxon>
        <taxon>ecological metagenomes</taxon>
    </lineage>
</organism>